<dbReference type="OrthoDB" id="211588at2"/>
<evidence type="ECO:0000256" key="1">
    <source>
        <dbReference type="SAM" id="SignalP"/>
    </source>
</evidence>
<feature type="chain" id="PRO_5024455860" evidence="1">
    <location>
        <begin position="23"/>
        <end position="238"/>
    </location>
</feature>
<reference evidence="2 3" key="1">
    <citation type="submission" date="2019-09" db="EMBL/GenBank/DDBJ databases">
        <title>Pararcticibacter amylolyticus gen. nov., sp. nov., isolated from a rottenly hemp rope, and reclassification of Pedobacter tournemirensis as Pararcticibacter tournemirensis comb. nov.</title>
        <authorList>
            <person name="Cai Y."/>
        </authorList>
    </citation>
    <scope>NUCLEOTIDE SEQUENCE [LARGE SCALE GENOMIC DNA]</scope>
    <source>
        <strain evidence="2 3">TF5-37.2-LB10</strain>
    </source>
</reference>
<dbReference type="PANTHER" id="PTHR33321">
    <property type="match status" value="1"/>
</dbReference>
<evidence type="ECO:0000313" key="2">
    <source>
        <dbReference type="EMBL" id="KAA8477198.1"/>
    </source>
</evidence>
<sequence>MLKRLLLIALPLTLCTALSSKAQKNWNDIDLTNATSVDTIKEGKYSLIFIDKSPDLNPEVKSRLITTFFTVYPKEAKKYNKKTTRKVIFFFDPEYDGVAAAGGGIIRFNPEWFRKNPNDIDVVTHEVMHLVQSYPGDAGPGWITEGIADYVRFTMGVSNAAANWKLPEYTSKQSYTDAYRVTARFFYWVEKKGNKGLVKKLDDVMRKGTYTNGFWLKETGKTIDELWKDYSESPALPK</sequence>
<keyword evidence="3" id="KW-1185">Reference proteome</keyword>
<name>A0A5M9GWL1_9SPHI</name>
<evidence type="ECO:0000313" key="3">
    <source>
        <dbReference type="Proteomes" id="UP000322918"/>
    </source>
</evidence>
<comment type="caution">
    <text evidence="2">The sequence shown here is derived from an EMBL/GenBank/DDBJ whole genome shotgun (WGS) entry which is preliminary data.</text>
</comment>
<accession>A0A5M9GWL1</accession>
<feature type="signal peptide" evidence="1">
    <location>
        <begin position="1"/>
        <end position="22"/>
    </location>
</feature>
<protein>
    <submittedName>
        <fullName evidence="2">Secretory protein</fullName>
    </submittedName>
</protein>
<dbReference type="InterPro" id="IPR007541">
    <property type="entry name" value="Uncharacterised_BSP"/>
</dbReference>
<dbReference type="EMBL" id="VWNE01000038">
    <property type="protein sequence ID" value="KAA8477198.1"/>
    <property type="molecule type" value="Genomic_DNA"/>
</dbReference>
<dbReference type="Proteomes" id="UP000322918">
    <property type="component" value="Unassembled WGS sequence"/>
</dbReference>
<proteinExistence type="predicted"/>
<organism evidence="2 3">
    <name type="scientific">Arcticibacter tournemirensis</name>
    <dbReference type="NCBI Taxonomy" id="699437"/>
    <lineage>
        <taxon>Bacteria</taxon>
        <taxon>Pseudomonadati</taxon>
        <taxon>Bacteroidota</taxon>
        <taxon>Sphingobacteriia</taxon>
        <taxon>Sphingobacteriales</taxon>
        <taxon>Sphingobacteriaceae</taxon>
        <taxon>Arcticibacter</taxon>
    </lineage>
</organism>
<gene>
    <name evidence="2" type="ORF">F1649_18965</name>
</gene>
<dbReference type="Pfam" id="PF04450">
    <property type="entry name" value="BSP"/>
    <property type="match status" value="1"/>
</dbReference>
<dbReference type="PANTHER" id="PTHR33321:SF12">
    <property type="entry name" value="PLANT BASIC SECRETORY PROTEIN (BSP) FAMILY PROTEIN"/>
    <property type="match status" value="1"/>
</dbReference>
<dbReference type="RefSeq" id="WP_141814646.1">
    <property type="nucleotide sequence ID" value="NZ_VFPL01000001.1"/>
</dbReference>
<keyword evidence="1" id="KW-0732">Signal</keyword>
<dbReference type="AlphaFoldDB" id="A0A5M9GWL1"/>